<protein>
    <recommendedName>
        <fullName evidence="5">DoxX-like protein</fullName>
    </recommendedName>
</protein>
<dbReference type="KEGG" id="aser:Asera_17040"/>
<feature type="compositionally biased region" description="Polar residues" evidence="1">
    <location>
        <begin position="7"/>
        <end position="26"/>
    </location>
</feature>
<evidence type="ECO:0000256" key="1">
    <source>
        <dbReference type="SAM" id="MobiDB-lite"/>
    </source>
</evidence>
<organism evidence="3 4">
    <name type="scientific">Actinocatenispora sera</name>
    <dbReference type="NCBI Taxonomy" id="390989"/>
    <lineage>
        <taxon>Bacteria</taxon>
        <taxon>Bacillati</taxon>
        <taxon>Actinomycetota</taxon>
        <taxon>Actinomycetes</taxon>
        <taxon>Micromonosporales</taxon>
        <taxon>Micromonosporaceae</taxon>
        <taxon>Actinocatenispora</taxon>
    </lineage>
</organism>
<dbReference type="PANTHER" id="PTHR36974:SF1">
    <property type="entry name" value="DOXX FAMILY MEMBRANE PROTEIN"/>
    <property type="match status" value="1"/>
</dbReference>
<gene>
    <name evidence="3" type="ORF">Asera_17040</name>
</gene>
<feature type="transmembrane region" description="Helical" evidence="2">
    <location>
        <begin position="39"/>
        <end position="62"/>
    </location>
</feature>
<feature type="transmembrane region" description="Helical" evidence="2">
    <location>
        <begin position="107"/>
        <end position="126"/>
    </location>
</feature>
<keyword evidence="2" id="KW-0812">Transmembrane</keyword>
<dbReference type="Proteomes" id="UP000680750">
    <property type="component" value="Chromosome"/>
</dbReference>
<evidence type="ECO:0008006" key="5">
    <source>
        <dbReference type="Google" id="ProtNLM"/>
    </source>
</evidence>
<feature type="region of interest" description="Disordered" evidence="1">
    <location>
        <begin position="1"/>
        <end position="29"/>
    </location>
</feature>
<reference evidence="3" key="1">
    <citation type="submission" date="2020-08" db="EMBL/GenBank/DDBJ databases">
        <title>Whole genome shotgun sequence of Actinocatenispora sera NBRC 101916.</title>
        <authorList>
            <person name="Komaki H."/>
            <person name="Tamura T."/>
        </authorList>
    </citation>
    <scope>NUCLEOTIDE SEQUENCE</scope>
    <source>
        <strain evidence="3">NBRC 101916</strain>
    </source>
</reference>
<proteinExistence type="predicted"/>
<evidence type="ECO:0000313" key="4">
    <source>
        <dbReference type="Proteomes" id="UP000680750"/>
    </source>
</evidence>
<dbReference type="EMBL" id="AP023354">
    <property type="protein sequence ID" value="BCJ27596.1"/>
    <property type="molecule type" value="Genomic_DNA"/>
</dbReference>
<keyword evidence="2" id="KW-1133">Transmembrane helix</keyword>
<name>A0A810KZ62_9ACTN</name>
<feature type="transmembrane region" description="Helical" evidence="2">
    <location>
        <begin position="132"/>
        <end position="150"/>
    </location>
</feature>
<accession>A0A810KZ62</accession>
<sequence>MTAMTERPTSGTERPTSGTPRATSGSVAAGRPPRALRFVLGNITLTALVVGAFGTAALGLAVPALDGWRTPVRAGLALLFLVAASGRLGPPRAALVAMVPPRLPRPALLVGLTGVLEALGAVGLLVPSTDRLAAACLGLLLLAVFPANAHAARRRVGLHTPLLPRTLEQLLYLACCVAVAIIG</sequence>
<evidence type="ECO:0000256" key="2">
    <source>
        <dbReference type="SAM" id="Phobius"/>
    </source>
</evidence>
<keyword evidence="4" id="KW-1185">Reference proteome</keyword>
<dbReference type="PANTHER" id="PTHR36974">
    <property type="entry name" value="MEMBRANE PROTEIN-RELATED"/>
    <property type="match status" value="1"/>
</dbReference>
<evidence type="ECO:0000313" key="3">
    <source>
        <dbReference type="EMBL" id="BCJ27596.1"/>
    </source>
</evidence>
<keyword evidence="2" id="KW-0472">Membrane</keyword>
<dbReference type="AlphaFoldDB" id="A0A810KZ62"/>